<dbReference type="Proteomes" id="UP000568106">
    <property type="component" value="Unassembled WGS sequence"/>
</dbReference>
<comment type="caution">
    <text evidence="2">The sequence shown here is derived from an EMBL/GenBank/DDBJ whole genome shotgun (WGS) entry which is preliminary data.</text>
</comment>
<organism evidence="2 3">
    <name type="scientific">Tunturiibacter empetritectus</name>
    <dbReference type="NCBI Taxonomy" id="3069691"/>
    <lineage>
        <taxon>Bacteria</taxon>
        <taxon>Pseudomonadati</taxon>
        <taxon>Acidobacteriota</taxon>
        <taxon>Terriglobia</taxon>
        <taxon>Terriglobales</taxon>
        <taxon>Acidobacteriaceae</taxon>
        <taxon>Tunturiibacter</taxon>
    </lineage>
</organism>
<evidence type="ECO:0000313" key="3">
    <source>
        <dbReference type="Proteomes" id="UP000568106"/>
    </source>
</evidence>
<reference evidence="2" key="1">
    <citation type="submission" date="2020-08" db="EMBL/GenBank/DDBJ databases">
        <title>Genomic Encyclopedia of Type Strains, Phase IV (KMG-V): Genome sequencing to study the core and pangenomes of soil and plant-associated prokaryotes.</title>
        <authorList>
            <person name="Whitman W."/>
        </authorList>
    </citation>
    <scope>NUCLEOTIDE SEQUENCE [LARGE SCALE GENOMIC DNA]</scope>
    <source>
        <strain evidence="2">M8UP27</strain>
    </source>
</reference>
<dbReference type="AlphaFoldDB" id="A0A7W8IFN4"/>
<dbReference type="InterPro" id="IPR035093">
    <property type="entry name" value="RelE/ParE_toxin_dom_sf"/>
</dbReference>
<accession>A0A7W8IFN4</accession>
<sequence>MAYLVRTMPRAERDLEAIFLYIQAESTPPADKWFRGLVEALESLAHHSQRNPIIAEDRTLRHLLYGNKPHIYRVIYSIDVSNAEVNVVHVRHRARNTFEPFDSDQQT</sequence>
<protein>
    <submittedName>
        <fullName evidence="2">Plasmid stabilization system protein ParE</fullName>
    </submittedName>
</protein>
<proteinExistence type="predicted"/>
<name>A0A7W8IFN4_9BACT</name>
<dbReference type="InterPro" id="IPR007712">
    <property type="entry name" value="RelE/ParE_toxin"/>
</dbReference>
<dbReference type="Pfam" id="PF05016">
    <property type="entry name" value="ParE_toxin"/>
    <property type="match status" value="1"/>
</dbReference>
<evidence type="ECO:0000313" key="2">
    <source>
        <dbReference type="EMBL" id="MBB5316337.1"/>
    </source>
</evidence>
<keyword evidence="1" id="KW-1277">Toxin-antitoxin system</keyword>
<dbReference type="EMBL" id="JACHDY010000001">
    <property type="protein sequence ID" value="MBB5316337.1"/>
    <property type="molecule type" value="Genomic_DNA"/>
</dbReference>
<evidence type="ECO:0000256" key="1">
    <source>
        <dbReference type="ARBA" id="ARBA00022649"/>
    </source>
</evidence>
<gene>
    <name evidence="2" type="ORF">HDF09_000987</name>
</gene>
<dbReference type="Gene3D" id="3.30.2310.20">
    <property type="entry name" value="RelE-like"/>
    <property type="match status" value="1"/>
</dbReference>
<keyword evidence="3" id="KW-1185">Reference proteome</keyword>